<accession>K9X8K6</accession>
<organism evidence="1 2">
    <name type="scientific">Cylindrospermum stagnale PCC 7417</name>
    <dbReference type="NCBI Taxonomy" id="56107"/>
    <lineage>
        <taxon>Bacteria</taxon>
        <taxon>Bacillati</taxon>
        <taxon>Cyanobacteriota</taxon>
        <taxon>Cyanophyceae</taxon>
        <taxon>Nostocales</taxon>
        <taxon>Nostocaceae</taxon>
        <taxon>Cylindrospermum</taxon>
    </lineage>
</organism>
<dbReference type="KEGG" id="csg:Cylst_6639"/>
<protein>
    <submittedName>
        <fullName evidence="1">Uncharacterized protein</fullName>
    </submittedName>
</protein>
<dbReference type="HOGENOM" id="CLU_190543_0_0_3"/>
<dbReference type="Proteomes" id="UP000010475">
    <property type="component" value="Plasmid pCYLST.01"/>
</dbReference>
<gene>
    <name evidence="1" type="ORF">Cylst_6639</name>
</gene>
<evidence type="ECO:0000313" key="1">
    <source>
        <dbReference type="EMBL" id="AFZ28406.1"/>
    </source>
</evidence>
<evidence type="ECO:0000313" key="2">
    <source>
        <dbReference type="Proteomes" id="UP000010475"/>
    </source>
</evidence>
<reference evidence="1 2" key="1">
    <citation type="submission" date="2012-06" db="EMBL/GenBank/DDBJ databases">
        <title>Noncontiguous Finished plasmid 1 of genome of Cylindrospermum stagnale PCC 7417.</title>
        <authorList>
            <consortium name="US DOE Joint Genome Institute"/>
            <person name="Gugger M."/>
            <person name="Coursin T."/>
            <person name="Rippka R."/>
            <person name="Tandeau De Marsac N."/>
            <person name="Huntemann M."/>
            <person name="Wei C.-L."/>
            <person name="Han J."/>
            <person name="Detter J.C."/>
            <person name="Han C."/>
            <person name="Tapia R."/>
            <person name="Davenport K."/>
            <person name="Daligault H."/>
            <person name="Erkkila T."/>
            <person name="Gu W."/>
            <person name="Munk A.C.C."/>
            <person name="Teshima H."/>
            <person name="Xu Y."/>
            <person name="Chain P."/>
            <person name="Chen A."/>
            <person name="Krypides N."/>
            <person name="Mavromatis K."/>
            <person name="Markowitz V."/>
            <person name="Szeto E."/>
            <person name="Ivanova N."/>
            <person name="Mikhailova N."/>
            <person name="Ovchinnikova G."/>
            <person name="Pagani I."/>
            <person name="Pati A."/>
            <person name="Goodwin L."/>
            <person name="Peters L."/>
            <person name="Pitluck S."/>
            <person name="Woyke T."/>
            <person name="Kerfeld C."/>
        </authorList>
    </citation>
    <scope>NUCLEOTIDE SEQUENCE [LARGE SCALE GENOMIC DNA]</scope>
    <source>
        <strain evidence="1 2">PCC 7417</strain>
        <plasmid evidence="2">Plasmid pCYLST.01</plasmid>
    </source>
</reference>
<dbReference type="EMBL" id="CP003643">
    <property type="protein sequence ID" value="AFZ28406.1"/>
    <property type="molecule type" value="Genomic_DNA"/>
</dbReference>
<proteinExistence type="predicted"/>
<geneLocation type="plasmid" evidence="1 2">
    <name>pCYLST.01</name>
</geneLocation>
<keyword evidence="2" id="KW-1185">Reference proteome</keyword>
<name>K9X8K6_9NOST</name>
<keyword evidence="1" id="KW-0614">Plasmid</keyword>
<dbReference type="AlphaFoldDB" id="K9X8K6"/>
<sequence>MAFYEVIEHLDDCDAYLFFYDGDITGATEYLESIGFKNIKILDNKPYSMMEGYMLLPSEY</sequence>